<reference evidence="1 2" key="1">
    <citation type="submission" date="2020-08" db="EMBL/GenBank/DDBJ databases">
        <title>Genomic Encyclopedia of Type Strains, Phase III (KMG-III): the genomes of soil and plant-associated and newly described type strains.</title>
        <authorList>
            <person name="Whitman W."/>
        </authorList>
    </citation>
    <scope>NUCLEOTIDE SEQUENCE [LARGE SCALE GENOMIC DNA]</scope>
    <source>
        <strain evidence="1 2">CECT 8571</strain>
    </source>
</reference>
<accession>A0A839ULC0</accession>
<comment type="caution">
    <text evidence="1">The sequence shown here is derived from an EMBL/GenBank/DDBJ whole genome shotgun (WGS) entry which is preliminary data.</text>
</comment>
<name>A0A839ULC0_9GAMM</name>
<evidence type="ECO:0000313" key="1">
    <source>
        <dbReference type="EMBL" id="MBB3168642.1"/>
    </source>
</evidence>
<proteinExistence type="predicted"/>
<sequence>MKRLAVLLLSVVALSACEQQRAPDLSETPWRAFRVDFCTEISEHEYWETRDVDKLVLLQSAFYIENTQPTEAIVRSRNHQIFVVIDHELGPSTWQLTLKRDQQYVAMFNTADPTQSYQAQTDPMFYRALNTLLKSHMNESLDIFRKCSLPEA</sequence>
<dbReference type="EMBL" id="JACHXZ010000002">
    <property type="protein sequence ID" value="MBB3168642.1"/>
    <property type="molecule type" value="Genomic_DNA"/>
</dbReference>
<dbReference type="RefSeq" id="WP_183910106.1">
    <property type="nucleotide sequence ID" value="NZ_JACHXZ010000002.1"/>
</dbReference>
<gene>
    <name evidence="1" type="ORF">FHS30_001826</name>
</gene>
<evidence type="ECO:0000313" key="2">
    <source>
        <dbReference type="Proteomes" id="UP000559987"/>
    </source>
</evidence>
<evidence type="ECO:0008006" key="3">
    <source>
        <dbReference type="Google" id="ProtNLM"/>
    </source>
</evidence>
<dbReference type="AlphaFoldDB" id="A0A839ULC0"/>
<organism evidence="1 2">
    <name type="scientific">Simiduia aestuariiviva</name>
    <dbReference type="NCBI Taxonomy" id="1510459"/>
    <lineage>
        <taxon>Bacteria</taxon>
        <taxon>Pseudomonadati</taxon>
        <taxon>Pseudomonadota</taxon>
        <taxon>Gammaproteobacteria</taxon>
        <taxon>Cellvibrionales</taxon>
        <taxon>Cellvibrionaceae</taxon>
        <taxon>Simiduia</taxon>
    </lineage>
</organism>
<keyword evidence="2" id="KW-1185">Reference proteome</keyword>
<protein>
    <recommendedName>
        <fullName evidence="3">Lipoprotein</fullName>
    </recommendedName>
</protein>
<dbReference type="PROSITE" id="PS51257">
    <property type="entry name" value="PROKAR_LIPOPROTEIN"/>
    <property type="match status" value="1"/>
</dbReference>
<dbReference type="Proteomes" id="UP000559987">
    <property type="component" value="Unassembled WGS sequence"/>
</dbReference>